<dbReference type="EMBL" id="REGN01004288">
    <property type="protein sequence ID" value="RNA18215.1"/>
    <property type="molecule type" value="Genomic_DNA"/>
</dbReference>
<keyword evidence="2" id="KW-1185">Reference proteome</keyword>
<evidence type="ECO:0000313" key="1">
    <source>
        <dbReference type="EMBL" id="RNA18215.1"/>
    </source>
</evidence>
<sequence>MILQLSKKSRPSKLMTLSMETTGKMFLKRKLNSNPFTRTLINGLIEESKGNGEKIISELEGIFTHEIGNSEEPRKLCEIKVKEMYEERKELEKDKISQISSDLTAYFWVLETLSAVALNIPFGPCFGKKRDTRDDIYLFI</sequence>
<organism evidence="1 2">
    <name type="scientific">Brachionus plicatilis</name>
    <name type="common">Marine rotifer</name>
    <name type="synonym">Brachionus muelleri</name>
    <dbReference type="NCBI Taxonomy" id="10195"/>
    <lineage>
        <taxon>Eukaryota</taxon>
        <taxon>Metazoa</taxon>
        <taxon>Spiralia</taxon>
        <taxon>Gnathifera</taxon>
        <taxon>Rotifera</taxon>
        <taxon>Eurotatoria</taxon>
        <taxon>Monogononta</taxon>
        <taxon>Pseudotrocha</taxon>
        <taxon>Ploima</taxon>
        <taxon>Brachionidae</taxon>
        <taxon>Brachionus</taxon>
    </lineage>
</organism>
<proteinExistence type="predicted"/>
<name>A0A3M7R4Q3_BRAPC</name>
<accession>A0A3M7R4Q3</accession>
<evidence type="ECO:0000313" key="2">
    <source>
        <dbReference type="Proteomes" id="UP000276133"/>
    </source>
</evidence>
<reference evidence="1 2" key="1">
    <citation type="journal article" date="2018" name="Sci. Rep.">
        <title>Genomic signatures of local adaptation to the degree of environmental predictability in rotifers.</title>
        <authorList>
            <person name="Franch-Gras L."/>
            <person name="Hahn C."/>
            <person name="Garcia-Roger E.M."/>
            <person name="Carmona M.J."/>
            <person name="Serra M."/>
            <person name="Gomez A."/>
        </authorList>
    </citation>
    <scope>NUCLEOTIDE SEQUENCE [LARGE SCALE GENOMIC DNA]</scope>
    <source>
        <strain evidence="1">HYR1</strain>
    </source>
</reference>
<comment type="caution">
    <text evidence="1">The sequence shown here is derived from an EMBL/GenBank/DDBJ whole genome shotgun (WGS) entry which is preliminary data.</text>
</comment>
<protein>
    <submittedName>
        <fullName evidence="1">Uncharacterized protein</fullName>
    </submittedName>
</protein>
<gene>
    <name evidence="1" type="ORF">BpHYR1_009725</name>
</gene>
<dbReference type="AlphaFoldDB" id="A0A3M7R4Q3"/>
<dbReference type="Proteomes" id="UP000276133">
    <property type="component" value="Unassembled WGS sequence"/>
</dbReference>